<feature type="transmembrane region" description="Helical" evidence="7">
    <location>
        <begin position="298"/>
        <end position="322"/>
    </location>
</feature>
<feature type="transmembrane region" description="Helical" evidence="7">
    <location>
        <begin position="20"/>
        <end position="39"/>
    </location>
</feature>
<name>E6QKU8_9ZZZZ</name>
<dbReference type="InterPro" id="IPR003838">
    <property type="entry name" value="ABC3_permease_C"/>
</dbReference>
<keyword evidence="2" id="KW-1003">Cell membrane</keyword>
<evidence type="ECO:0000256" key="4">
    <source>
        <dbReference type="ARBA" id="ARBA00022989"/>
    </source>
</evidence>
<keyword evidence="5 7" id="KW-0472">Membrane</keyword>
<feature type="domain" description="ABC3 transporter permease C-terminal" evidence="8">
    <location>
        <begin position="248"/>
        <end position="362"/>
    </location>
</feature>
<evidence type="ECO:0000256" key="7">
    <source>
        <dbReference type="SAM" id="Phobius"/>
    </source>
</evidence>
<evidence type="ECO:0000256" key="5">
    <source>
        <dbReference type="ARBA" id="ARBA00023136"/>
    </source>
</evidence>
<evidence type="ECO:0000256" key="6">
    <source>
        <dbReference type="ARBA" id="ARBA00038076"/>
    </source>
</evidence>
<comment type="similarity">
    <text evidence="6">Belongs to the ABC-4 integral membrane protein family.</text>
</comment>
<dbReference type="InterPro" id="IPR025857">
    <property type="entry name" value="MacB_PCD"/>
</dbReference>
<dbReference type="GO" id="GO:0005886">
    <property type="term" value="C:plasma membrane"/>
    <property type="evidence" value="ECO:0007669"/>
    <property type="project" value="UniProtKB-SubCell"/>
</dbReference>
<dbReference type="InterPro" id="IPR050250">
    <property type="entry name" value="Macrolide_Exporter_MacB"/>
</dbReference>
<dbReference type="AlphaFoldDB" id="E6QKU8"/>
<evidence type="ECO:0000256" key="2">
    <source>
        <dbReference type="ARBA" id="ARBA00022475"/>
    </source>
</evidence>
<reference evidence="10" key="1">
    <citation type="submission" date="2009-10" db="EMBL/GenBank/DDBJ databases">
        <title>Diversity of trophic interactions inside an arsenic-rich microbial ecosystem.</title>
        <authorList>
            <person name="Bertin P.N."/>
            <person name="Heinrich-Salmeron A."/>
            <person name="Pelletier E."/>
            <person name="Goulhen-Chollet F."/>
            <person name="Arsene-Ploetze F."/>
            <person name="Gallien S."/>
            <person name="Calteau A."/>
            <person name="Vallenet D."/>
            <person name="Casiot C."/>
            <person name="Chane-Woon-Ming B."/>
            <person name="Giloteaux L."/>
            <person name="Barakat M."/>
            <person name="Bonnefoy V."/>
            <person name="Bruneel O."/>
            <person name="Chandler M."/>
            <person name="Cleiss J."/>
            <person name="Duran R."/>
            <person name="Elbaz-Poulichet F."/>
            <person name="Fonknechten N."/>
            <person name="Lauga B."/>
            <person name="Mornico D."/>
            <person name="Ortet P."/>
            <person name="Schaeffer C."/>
            <person name="Siguier P."/>
            <person name="Alexander Thil Smith A."/>
            <person name="Van Dorsselaer A."/>
            <person name="Weissenbach J."/>
            <person name="Medigue C."/>
            <person name="Le Paslier D."/>
        </authorList>
    </citation>
    <scope>NUCLEOTIDE SEQUENCE</scope>
</reference>
<gene>
    <name evidence="10" type="ORF">CARN6_1271</name>
</gene>
<dbReference type="PANTHER" id="PTHR30572">
    <property type="entry name" value="MEMBRANE COMPONENT OF TRANSPORTER-RELATED"/>
    <property type="match status" value="1"/>
</dbReference>
<sequence>MNKLVFANLVHRPMRSLISVAAIAIEVVMILSVVAIFLGQLDGNKIRTNGIGADIIVRPANASFINAVGGAPVPARNAEAFLKLPHVTVAAPVIQNFSLNPKPEIIYGIDYASYNALRPFVFEQGGPFQGPFDVIVDDVFIQTAKGRPYHLGDSIPIANHPFRICGIVEAGKGGRKMVPIDTLGELIGSPGKASVFFLKADSEDNLDRIRDEIAATPGLSDYQVQTMHEWMSLMTPDHIPGFNISLNVVTVIATLVGFLVIFLSMYTAVLERTREIGILKSMGASKATIVGMILRESALMAVIGVALGIGSTFAIHAVLAHAYPDMFFEITMPWIVKAAIIAVAGTVLGAAYPAMMAASKDPIDALAYE</sequence>
<evidence type="ECO:0000313" key="10">
    <source>
        <dbReference type="EMBL" id="CBI07868.1"/>
    </source>
</evidence>
<protein>
    <submittedName>
        <fullName evidence="10">ABC efflux pump, inner membrane subunit</fullName>
    </submittedName>
</protein>
<keyword evidence="4 7" id="KW-1133">Transmembrane helix</keyword>
<accession>E6QKU8</accession>
<dbReference type="EMBL" id="CABQ01000154">
    <property type="protein sequence ID" value="CBI07868.1"/>
    <property type="molecule type" value="Genomic_DNA"/>
</dbReference>
<feature type="transmembrane region" description="Helical" evidence="7">
    <location>
        <begin position="334"/>
        <end position="352"/>
    </location>
</feature>
<evidence type="ECO:0000256" key="1">
    <source>
        <dbReference type="ARBA" id="ARBA00004651"/>
    </source>
</evidence>
<evidence type="ECO:0000259" key="8">
    <source>
        <dbReference type="Pfam" id="PF02687"/>
    </source>
</evidence>
<evidence type="ECO:0000256" key="3">
    <source>
        <dbReference type="ARBA" id="ARBA00022692"/>
    </source>
</evidence>
<evidence type="ECO:0000259" key="9">
    <source>
        <dbReference type="Pfam" id="PF12704"/>
    </source>
</evidence>
<feature type="domain" description="MacB-like periplasmic core" evidence="9">
    <location>
        <begin position="16"/>
        <end position="215"/>
    </location>
</feature>
<dbReference type="Pfam" id="PF12704">
    <property type="entry name" value="MacB_PCD"/>
    <property type="match status" value="1"/>
</dbReference>
<dbReference type="GO" id="GO:0022857">
    <property type="term" value="F:transmembrane transporter activity"/>
    <property type="evidence" value="ECO:0007669"/>
    <property type="project" value="TreeGrafter"/>
</dbReference>
<comment type="subcellular location">
    <subcellularLocation>
        <location evidence="1">Cell membrane</location>
        <topology evidence="1">Multi-pass membrane protein</topology>
    </subcellularLocation>
</comment>
<keyword evidence="3 7" id="KW-0812">Transmembrane</keyword>
<dbReference type="Pfam" id="PF02687">
    <property type="entry name" value="FtsX"/>
    <property type="match status" value="1"/>
</dbReference>
<feature type="transmembrane region" description="Helical" evidence="7">
    <location>
        <begin position="244"/>
        <end position="270"/>
    </location>
</feature>
<organism evidence="10">
    <name type="scientific">mine drainage metagenome</name>
    <dbReference type="NCBI Taxonomy" id="410659"/>
    <lineage>
        <taxon>unclassified sequences</taxon>
        <taxon>metagenomes</taxon>
        <taxon>ecological metagenomes</taxon>
    </lineage>
</organism>
<comment type="caution">
    <text evidence="10">The sequence shown here is derived from an EMBL/GenBank/DDBJ whole genome shotgun (WGS) entry which is preliminary data.</text>
</comment>
<dbReference type="PANTHER" id="PTHR30572:SF4">
    <property type="entry name" value="ABC TRANSPORTER PERMEASE YTRF"/>
    <property type="match status" value="1"/>
</dbReference>
<proteinExistence type="inferred from homology"/>